<dbReference type="SUPFAM" id="SSF55048">
    <property type="entry name" value="Probable ACP-binding domain of malonyl-CoA ACP transacylase"/>
    <property type="match status" value="1"/>
</dbReference>
<dbReference type="GO" id="GO:0006633">
    <property type="term" value="P:fatty acid biosynthetic process"/>
    <property type="evidence" value="ECO:0007669"/>
    <property type="project" value="TreeGrafter"/>
</dbReference>
<evidence type="ECO:0000256" key="3">
    <source>
        <dbReference type="ARBA" id="ARBA00022679"/>
    </source>
</evidence>
<dbReference type="InterPro" id="IPR016036">
    <property type="entry name" value="Malonyl_transacylase_ACP-bd"/>
</dbReference>
<evidence type="ECO:0000313" key="9">
    <source>
        <dbReference type="EMBL" id="TCK47635.1"/>
    </source>
</evidence>
<evidence type="ECO:0000256" key="4">
    <source>
        <dbReference type="ARBA" id="ARBA00023315"/>
    </source>
</evidence>
<dbReference type="InterPro" id="IPR004410">
    <property type="entry name" value="Malonyl_CoA-ACP_transAc_FabD"/>
</dbReference>
<dbReference type="RefSeq" id="WP_131913437.1">
    <property type="nucleotide sequence ID" value="NZ_OU594967.1"/>
</dbReference>
<gene>
    <name evidence="9" type="ORF">EV690_2672</name>
</gene>
<dbReference type="EC" id="2.3.1.39" evidence="1 6"/>
<dbReference type="PIRSF" id="PIRSF000446">
    <property type="entry name" value="Mct"/>
    <property type="match status" value="1"/>
</dbReference>
<feature type="active site" evidence="7">
    <location>
        <position position="92"/>
    </location>
</feature>
<dbReference type="InterPro" id="IPR014043">
    <property type="entry name" value="Acyl_transferase_dom"/>
</dbReference>
<evidence type="ECO:0000256" key="5">
    <source>
        <dbReference type="ARBA" id="ARBA00048462"/>
    </source>
</evidence>
<keyword evidence="3 6" id="KW-0808">Transferase</keyword>
<evidence type="ECO:0000256" key="7">
    <source>
        <dbReference type="PIRSR" id="PIRSR000446-1"/>
    </source>
</evidence>
<evidence type="ECO:0000256" key="2">
    <source>
        <dbReference type="ARBA" id="ARBA00018953"/>
    </source>
</evidence>
<feature type="domain" description="Malonyl-CoA:ACP transacylase (MAT)" evidence="8">
    <location>
        <begin position="7"/>
        <end position="307"/>
    </location>
</feature>
<dbReference type="SUPFAM" id="SSF52151">
    <property type="entry name" value="FabD/lysophospholipase-like"/>
    <property type="match status" value="1"/>
</dbReference>
<dbReference type="OrthoDB" id="9808564at2"/>
<comment type="caution">
    <text evidence="9">The sequence shown here is derived from an EMBL/GenBank/DDBJ whole genome shotgun (WGS) entry which is preliminary data.</text>
</comment>
<dbReference type="AlphaFoldDB" id="A0A4R1JAG1"/>
<name>A0A4R1JAG1_9GAMM</name>
<dbReference type="SMART" id="SM00827">
    <property type="entry name" value="PKS_AT"/>
    <property type="match status" value="1"/>
</dbReference>
<dbReference type="Gene3D" id="3.40.366.10">
    <property type="entry name" value="Malonyl-Coenzyme A Acyl Carrier Protein, domain 2"/>
    <property type="match status" value="1"/>
</dbReference>
<reference evidence="9 10" key="1">
    <citation type="submission" date="2019-03" db="EMBL/GenBank/DDBJ databases">
        <title>Genomic Encyclopedia of Type Strains, Phase IV (KMG-IV): sequencing the most valuable type-strain genomes for metagenomic binning, comparative biology and taxonomic classification.</title>
        <authorList>
            <person name="Goeker M."/>
        </authorList>
    </citation>
    <scope>NUCLEOTIDE SEQUENCE [LARGE SCALE GENOMIC DNA]</scope>
    <source>
        <strain evidence="9 10">DSM 18577</strain>
    </source>
</reference>
<dbReference type="InterPro" id="IPR050858">
    <property type="entry name" value="Mal-CoA-ACP_Trans/PKS_FabD"/>
</dbReference>
<dbReference type="InterPro" id="IPR024925">
    <property type="entry name" value="Malonyl_CoA-ACP_transAc"/>
</dbReference>
<feature type="active site" evidence="7">
    <location>
        <position position="201"/>
    </location>
</feature>
<organism evidence="9 10">
    <name type="scientific">Celerinatantimonas diazotrophica</name>
    <dbReference type="NCBI Taxonomy" id="412034"/>
    <lineage>
        <taxon>Bacteria</taxon>
        <taxon>Pseudomonadati</taxon>
        <taxon>Pseudomonadota</taxon>
        <taxon>Gammaproteobacteria</taxon>
        <taxon>Celerinatantimonadaceae</taxon>
        <taxon>Celerinatantimonas</taxon>
    </lineage>
</organism>
<evidence type="ECO:0000256" key="1">
    <source>
        <dbReference type="ARBA" id="ARBA00013258"/>
    </source>
</evidence>
<sequence length="312" mass="33315">MSKFAFVFPGQGSQSVGMLAELAQTNATVQKTFAQASDALGYRIDDVIANGPVEKLNDTAVTQPALLTCSVALWRVWQERADFKPAFLAGHSLGEYSALACAGAIDFSDAVTLVELRGQLMQQAVPSGVGAMSAIIGLDNDTIIQVCEQAAQGEVVTAVNFNSPGQVVIAGNKAAVERANALCKEAGAKRALPLPVSVPSHCELMRPAAEQLAEKLDTLKFHHPLYRVIHNYNVSVSENAQQIKEALIKQLYSPVRWVEIVEMLANEGVSHLVECGPGKVLSGLTKRINKQLSSVSFNDTASLDAAIETISK</sequence>
<dbReference type="InterPro" id="IPR016035">
    <property type="entry name" value="Acyl_Trfase/lysoPLipase"/>
</dbReference>
<evidence type="ECO:0000259" key="8">
    <source>
        <dbReference type="SMART" id="SM00827"/>
    </source>
</evidence>
<dbReference type="NCBIfam" id="TIGR00128">
    <property type="entry name" value="fabD"/>
    <property type="match status" value="1"/>
</dbReference>
<dbReference type="Gene3D" id="3.30.70.250">
    <property type="entry name" value="Malonyl-CoA ACP transacylase, ACP-binding"/>
    <property type="match status" value="1"/>
</dbReference>
<evidence type="ECO:0000256" key="6">
    <source>
        <dbReference type="PIRNR" id="PIRNR000446"/>
    </source>
</evidence>
<comment type="similarity">
    <text evidence="6">Belongs to the fabD family.</text>
</comment>
<keyword evidence="10" id="KW-1185">Reference proteome</keyword>
<dbReference type="Pfam" id="PF00698">
    <property type="entry name" value="Acyl_transf_1"/>
    <property type="match status" value="1"/>
</dbReference>
<accession>A0A4R1JAG1</accession>
<dbReference type="GO" id="GO:0005829">
    <property type="term" value="C:cytosol"/>
    <property type="evidence" value="ECO:0007669"/>
    <property type="project" value="TreeGrafter"/>
</dbReference>
<evidence type="ECO:0000313" key="10">
    <source>
        <dbReference type="Proteomes" id="UP000295565"/>
    </source>
</evidence>
<proteinExistence type="inferred from homology"/>
<dbReference type="GO" id="GO:0004314">
    <property type="term" value="F:[acyl-carrier-protein] S-malonyltransferase activity"/>
    <property type="evidence" value="ECO:0007669"/>
    <property type="project" value="UniProtKB-EC"/>
</dbReference>
<dbReference type="Proteomes" id="UP000295565">
    <property type="component" value="Unassembled WGS sequence"/>
</dbReference>
<comment type="catalytic activity">
    <reaction evidence="5 6">
        <text>holo-[ACP] + malonyl-CoA = malonyl-[ACP] + CoA</text>
        <dbReference type="Rhea" id="RHEA:41792"/>
        <dbReference type="Rhea" id="RHEA-COMP:9623"/>
        <dbReference type="Rhea" id="RHEA-COMP:9685"/>
        <dbReference type="ChEBI" id="CHEBI:57287"/>
        <dbReference type="ChEBI" id="CHEBI:57384"/>
        <dbReference type="ChEBI" id="CHEBI:64479"/>
        <dbReference type="ChEBI" id="CHEBI:78449"/>
        <dbReference type="EC" id="2.3.1.39"/>
    </reaction>
</comment>
<dbReference type="PANTHER" id="PTHR42681:SF1">
    <property type="entry name" value="MALONYL-COA-ACYL CARRIER PROTEIN TRANSACYLASE, MITOCHONDRIAL"/>
    <property type="match status" value="1"/>
</dbReference>
<dbReference type="InterPro" id="IPR001227">
    <property type="entry name" value="Ac_transferase_dom_sf"/>
</dbReference>
<dbReference type="PANTHER" id="PTHR42681">
    <property type="entry name" value="MALONYL-COA-ACYL CARRIER PROTEIN TRANSACYLASE, MITOCHONDRIAL"/>
    <property type="match status" value="1"/>
</dbReference>
<protein>
    <recommendedName>
        <fullName evidence="2 6">Malonyl CoA-acyl carrier protein transacylase</fullName>
        <ecNumber evidence="1 6">2.3.1.39</ecNumber>
    </recommendedName>
</protein>
<keyword evidence="4 6" id="KW-0012">Acyltransferase</keyword>
<dbReference type="EMBL" id="SMGD01000014">
    <property type="protein sequence ID" value="TCK47635.1"/>
    <property type="molecule type" value="Genomic_DNA"/>
</dbReference>
<dbReference type="FunFam" id="3.30.70.250:FF:000001">
    <property type="entry name" value="Malonyl CoA-acyl carrier protein transacylase"/>
    <property type="match status" value="1"/>
</dbReference>